<dbReference type="InterPro" id="IPR015426">
    <property type="entry name" value="Acetylaldehyde_DH_C"/>
</dbReference>
<organism evidence="5 6">
    <name type="scientific">Paenibacillus validus</name>
    <dbReference type="NCBI Taxonomy" id="44253"/>
    <lineage>
        <taxon>Bacteria</taxon>
        <taxon>Bacillati</taxon>
        <taxon>Bacillota</taxon>
        <taxon>Bacilli</taxon>
        <taxon>Bacillales</taxon>
        <taxon>Paenibacillaceae</taxon>
        <taxon>Paenibacillus</taxon>
    </lineage>
</organism>
<dbReference type="SMART" id="SM00859">
    <property type="entry name" value="Semialdhyde_dh"/>
    <property type="match status" value="1"/>
</dbReference>
<feature type="active site" description="Acyl-thioester intermediate" evidence="3">
    <location>
        <position position="127"/>
    </location>
</feature>
<dbReference type="Gene3D" id="3.40.50.720">
    <property type="entry name" value="NAD(P)-binding Rossmann-like Domain"/>
    <property type="match status" value="1"/>
</dbReference>
<gene>
    <name evidence="5" type="ORF">GNP93_04360</name>
</gene>
<evidence type="ECO:0000259" key="4">
    <source>
        <dbReference type="SMART" id="SM00859"/>
    </source>
</evidence>
<keyword evidence="3" id="KW-0058">Aromatic hydrocarbons catabolism</keyword>
<dbReference type="Pfam" id="PF09290">
    <property type="entry name" value="AcetDehyd-dimer"/>
    <property type="match status" value="1"/>
</dbReference>
<dbReference type="RefSeq" id="WP_127609761.1">
    <property type="nucleotide sequence ID" value="NZ_JARTHJ010000041.1"/>
</dbReference>
<keyword evidence="2 3" id="KW-0520">NAD</keyword>
<comment type="similarity">
    <text evidence="1 3">Belongs to the acetaldehyde dehydrogenase family.</text>
</comment>
<evidence type="ECO:0000256" key="3">
    <source>
        <dbReference type="HAMAP-Rule" id="MF_01657"/>
    </source>
</evidence>
<dbReference type="SUPFAM" id="SSF51735">
    <property type="entry name" value="NAD(P)-binding Rossmann-fold domains"/>
    <property type="match status" value="1"/>
</dbReference>
<dbReference type="InterPro" id="IPR000534">
    <property type="entry name" value="Semialdehyde_DH_NAD-bd"/>
</dbReference>
<dbReference type="InterPro" id="IPR003361">
    <property type="entry name" value="Acetaldehyde_dehydrogenase"/>
</dbReference>
<dbReference type="GO" id="GO:0051287">
    <property type="term" value="F:NAD binding"/>
    <property type="evidence" value="ECO:0007669"/>
    <property type="project" value="UniProtKB-UniRule"/>
</dbReference>
<dbReference type="Pfam" id="PF01118">
    <property type="entry name" value="Semialdhyde_dh"/>
    <property type="match status" value="1"/>
</dbReference>
<sequence length="302" mass="32309">MEKQVKVAILGSGNIGTDLMYKILKKPEQMTLGLMAGIDLQSEGLARAKAEGVPVSANGIDAVLEDPDIQIVFDATSAKAHSSHAKRLRESGKIAVDLTPAAVGPYVVPSVNLTEHIDKDNVNMITCGGQATIPLVYAVSKVAKVEYAEMVSTVSSSSAGPGTRQNIDEFTFTTSRGIEVIGGAEKGKAIIILNPAKPSIIMRNTLYLAYKDGDSDQIQHSIDLIVREVQQYVPGYALRGKPIFDKRDTPQGKKDIVILLLEVEGAGDFLPPSAGNLDIMTASAKRVGDMLAKNIIHMLARE</sequence>
<accession>A0A7X2Z7V5</accession>
<dbReference type="SUPFAM" id="SSF55347">
    <property type="entry name" value="Glyceraldehyde-3-phosphate dehydrogenase-like, C-terminal domain"/>
    <property type="match status" value="1"/>
</dbReference>
<evidence type="ECO:0000256" key="2">
    <source>
        <dbReference type="ARBA" id="ARBA00023027"/>
    </source>
</evidence>
<protein>
    <recommendedName>
        <fullName evidence="3">Acetaldehyde dehydrogenase</fullName>
        <ecNumber evidence="3">1.2.1.10</ecNumber>
    </recommendedName>
    <alternativeName>
        <fullName evidence="3">Acetaldehyde dehydrogenase [acetylating]</fullName>
    </alternativeName>
</protein>
<keyword evidence="6" id="KW-1185">Reference proteome</keyword>
<dbReference type="NCBIfam" id="NF006157">
    <property type="entry name" value="PRK08300.1"/>
    <property type="match status" value="1"/>
</dbReference>
<name>A0A7X2Z7V5_9BACL</name>
<comment type="catalytic activity">
    <reaction evidence="3">
        <text>acetaldehyde + NAD(+) + CoA = acetyl-CoA + NADH + H(+)</text>
        <dbReference type="Rhea" id="RHEA:23288"/>
        <dbReference type="ChEBI" id="CHEBI:15343"/>
        <dbReference type="ChEBI" id="CHEBI:15378"/>
        <dbReference type="ChEBI" id="CHEBI:57287"/>
        <dbReference type="ChEBI" id="CHEBI:57288"/>
        <dbReference type="ChEBI" id="CHEBI:57540"/>
        <dbReference type="ChEBI" id="CHEBI:57945"/>
        <dbReference type="EC" id="1.2.1.10"/>
    </reaction>
</comment>
<reference evidence="5 6" key="1">
    <citation type="submission" date="2019-11" db="EMBL/GenBank/DDBJ databases">
        <title>Draft genome sequences of five Paenibacillus species of dairy origin.</title>
        <authorList>
            <person name="Olajide A.M."/>
            <person name="Chen S."/>
            <person name="Lapointe G."/>
        </authorList>
    </citation>
    <scope>NUCLEOTIDE SEQUENCE [LARGE SCALE GENOMIC DNA]</scope>
    <source>
        <strain evidence="5 6">2CS3</strain>
    </source>
</reference>
<dbReference type="HAMAP" id="MF_01657">
    <property type="entry name" value="Ac_ald_DH_ac"/>
    <property type="match status" value="1"/>
</dbReference>
<dbReference type="GO" id="GO:0008774">
    <property type="term" value="F:acetaldehyde dehydrogenase (acetylating) activity"/>
    <property type="evidence" value="ECO:0007669"/>
    <property type="project" value="UniProtKB-UniRule"/>
</dbReference>
<proteinExistence type="inferred from homology"/>
<feature type="binding site" evidence="3">
    <location>
        <begin position="158"/>
        <end position="166"/>
    </location>
    <ligand>
        <name>NAD(+)</name>
        <dbReference type="ChEBI" id="CHEBI:57540"/>
    </ligand>
</feature>
<comment type="caution">
    <text evidence="5">The sequence shown here is derived from an EMBL/GenBank/DDBJ whole genome shotgun (WGS) entry which is preliminary data.</text>
</comment>
<dbReference type="EMBL" id="WNZX01000002">
    <property type="protein sequence ID" value="MUG69906.1"/>
    <property type="molecule type" value="Genomic_DNA"/>
</dbReference>
<feature type="binding site" evidence="3">
    <location>
        <position position="276"/>
    </location>
    <ligand>
        <name>NAD(+)</name>
        <dbReference type="ChEBI" id="CHEBI:57540"/>
    </ligand>
</feature>
<dbReference type="PIRSF" id="PIRSF015689">
    <property type="entry name" value="Actaldh_dh_actl"/>
    <property type="match status" value="1"/>
</dbReference>
<evidence type="ECO:0000313" key="6">
    <source>
        <dbReference type="Proteomes" id="UP000450917"/>
    </source>
</evidence>
<dbReference type="NCBIfam" id="TIGR03215">
    <property type="entry name" value="ac_ald_DH_ac"/>
    <property type="match status" value="1"/>
</dbReference>
<feature type="domain" description="Semialdehyde dehydrogenase NAD-binding" evidence="4">
    <location>
        <begin position="6"/>
        <end position="119"/>
    </location>
</feature>
<evidence type="ECO:0000313" key="5">
    <source>
        <dbReference type="EMBL" id="MUG69906.1"/>
    </source>
</evidence>
<dbReference type="CDD" id="cd23933">
    <property type="entry name" value="ALDH_C"/>
    <property type="match status" value="1"/>
</dbReference>
<evidence type="ECO:0000256" key="1">
    <source>
        <dbReference type="ARBA" id="ARBA00009244"/>
    </source>
</evidence>
<dbReference type="Gene3D" id="3.30.360.10">
    <property type="entry name" value="Dihydrodipicolinate Reductase, domain 2"/>
    <property type="match status" value="1"/>
</dbReference>
<dbReference type="EC" id="1.2.1.10" evidence="3"/>
<feature type="binding site" evidence="3">
    <location>
        <begin position="12"/>
        <end position="15"/>
    </location>
    <ligand>
        <name>NAD(+)</name>
        <dbReference type="ChEBI" id="CHEBI:57540"/>
    </ligand>
</feature>
<dbReference type="AlphaFoldDB" id="A0A7X2Z7V5"/>
<dbReference type="InterPro" id="IPR036291">
    <property type="entry name" value="NAD(P)-bd_dom_sf"/>
</dbReference>
<dbReference type="Proteomes" id="UP000450917">
    <property type="component" value="Unassembled WGS sequence"/>
</dbReference>
<keyword evidence="3 5" id="KW-0560">Oxidoreductase</keyword>